<dbReference type="RefSeq" id="WP_378260026.1">
    <property type="nucleotide sequence ID" value="NZ_JBHSIT010000009.1"/>
</dbReference>
<gene>
    <name evidence="1" type="ORF">ACFPCY_28515</name>
</gene>
<dbReference type="EMBL" id="JBHSIT010000009">
    <property type="protein sequence ID" value="MFC4911281.1"/>
    <property type="molecule type" value="Genomic_DNA"/>
</dbReference>
<organism evidence="1 2">
    <name type="scientific">Actinomadura gamaensis</name>
    <dbReference type="NCBI Taxonomy" id="1763541"/>
    <lineage>
        <taxon>Bacteria</taxon>
        <taxon>Bacillati</taxon>
        <taxon>Actinomycetota</taxon>
        <taxon>Actinomycetes</taxon>
        <taxon>Streptosporangiales</taxon>
        <taxon>Thermomonosporaceae</taxon>
        <taxon>Actinomadura</taxon>
    </lineage>
</organism>
<evidence type="ECO:0008006" key="3">
    <source>
        <dbReference type="Google" id="ProtNLM"/>
    </source>
</evidence>
<dbReference type="Proteomes" id="UP001595872">
    <property type="component" value="Unassembled WGS sequence"/>
</dbReference>
<sequence length="206" mass="22255">MDITGDFEIHLTVAAPDAPRAREVAAARGWKLTLIELARGRTPSQPMLSLRRSGTGGEVVAEAGRAADGLRADGLEVVRVKVEAAPWNAGVPRTDAEGEALGSYFEHHVKLLLGADADLGALTATAVRHGAHVSRNVRRVRADGRAERFVTQRCHRVGAPTATARLDALVKALRAARHEIAEVEREYVVHDDTPSLDDGWITEEPR</sequence>
<protein>
    <recommendedName>
        <fullName evidence="3">Ankyrin</fullName>
    </recommendedName>
</protein>
<comment type="caution">
    <text evidence="1">The sequence shown here is derived from an EMBL/GenBank/DDBJ whole genome shotgun (WGS) entry which is preliminary data.</text>
</comment>
<proteinExistence type="predicted"/>
<accession>A0ABV9U4I0</accession>
<evidence type="ECO:0000313" key="1">
    <source>
        <dbReference type="EMBL" id="MFC4911281.1"/>
    </source>
</evidence>
<name>A0ABV9U4I0_9ACTN</name>
<keyword evidence="2" id="KW-1185">Reference proteome</keyword>
<evidence type="ECO:0000313" key="2">
    <source>
        <dbReference type="Proteomes" id="UP001595872"/>
    </source>
</evidence>
<reference evidence="2" key="1">
    <citation type="journal article" date="2019" name="Int. J. Syst. Evol. Microbiol.">
        <title>The Global Catalogue of Microorganisms (GCM) 10K type strain sequencing project: providing services to taxonomists for standard genome sequencing and annotation.</title>
        <authorList>
            <consortium name="The Broad Institute Genomics Platform"/>
            <consortium name="The Broad Institute Genome Sequencing Center for Infectious Disease"/>
            <person name="Wu L."/>
            <person name="Ma J."/>
        </authorList>
    </citation>
    <scope>NUCLEOTIDE SEQUENCE [LARGE SCALE GENOMIC DNA]</scope>
    <source>
        <strain evidence="2">KLKA75</strain>
    </source>
</reference>